<dbReference type="Proteomes" id="UP001381693">
    <property type="component" value="Unassembled WGS sequence"/>
</dbReference>
<dbReference type="AlphaFoldDB" id="A0AAN8ZWL3"/>
<name>A0AAN8ZWL3_HALRR</name>
<evidence type="ECO:0000256" key="1">
    <source>
        <dbReference type="SAM" id="SignalP"/>
    </source>
</evidence>
<evidence type="ECO:0008006" key="4">
    <source>
        <dbReference type="Google" id="ProtNLM"/>
    </source>
</evidence>
<organism evidence="2 3">
    <name type="scientific">Halocaridina rubra</name>
    <name type="common">Hawaiian red shrimp</name>
    <dbReference type="NCBI Taxonomy" id="373956"/>
    <lineage>
        <taxon>Eukaryota</taxon>
        <taxon>Metazoa</taxon>
        <taxon>Ecdysozoa</taxon>
        <taxon>Arthropoda</taxon>
        <taxon>Crustacea</taxon>
        <taxon>Multicrustacea</taxon>
        <taxon>Malacostraca</taxon>
        <taxon>Eumalacostraca</taxon>
        <taxon>Eucarida</taxon>
        <taxon>Decapoda</taxon>
        <taxon>Pleocyemata</taxon>
        <taxon>Caridea</taxon>
        <taxon>Atyoidea</taxon>
        <taxon>Atyidae</taxon>
        <taxon>Halocaridina</taxon>
    </lineage>
</organism>
<accession>A0AAN8ZWL3</accession>
<evidence type="ECO:0000313" key="2">
    <source>
        <dbReference type="EMBL" id="KAK7026479.1"/>
    </source>
</evidence>
<proteinExistence type="predicted"/>
<protein>
    <recommendedName>
        <fullName evidence="4">Zonadhesin</fullName>
    </recommendedName>
</protein>
<sequence>MNPQCLTSYEEGQIMLAVVLLAIVATLQVECAPSQLWPAFEKVAAPPTKKPIFSSPINKETTTTKTAINPHATQHAHEQFINTWLRQASITLNRPDILKYLSLLSSQSNTPAEPAVVQTPAVQEPVASPAVLEIQDVPVDEPIVVGLEEPALSGSEIVSEVVNAPKQLIPQPIEVEPEAPILVEGPVVEQTEVIQETTDVPAEVYFVAEELTAPIKEPEIVEEVVASQVPEEIVAVEPVPSLVQQDTETVLLASSATPLAEPKVAEVPVEQIIEEQPLELLEPVTEIQFVPEPILKEPQPTVSEAAGKSFSSGQPEQNVVVPVEAMPSHQPIPIAAFFPRMISTKPSPIGIHSPIPTFATAFPVAPLSAMRIPGAVTTDGLSYTLQFFPSRGRSHYFVSTAVGS</sequence>
<reference evidence="2 3" key="1">
    <citation type="submission" date="2023-11" db="EMBL/GenBank/DDBJ databases">
        <title>Halocaridina rubra genome assembly.</title>
        <authorList>
            <person name="Smith C."/>
        </authorList>
    </citation>
    <scope>NUCLEOTIDE SEQUENCE [LARGE SCALE GENOMIC DNA]</scope>
    <source>
        <strain evidence="2">EP-1</strain>
        <tissue evidence="2">Whole</tissue>
    </source>
</reference>
<evidence type="ECO:0000313" key="3">
    <source>
        <dbReference type="Proteomes" id="UP001381693"/>
    </source>
</evidence>
<keyword evidence="1" id="KW-0732">Signal</keyword>
<feature type="chain" id="PRO_5043015108" description="Zonadhesin" evidence="1">
    <location>
        <begin position="32"/>
        <end position="404"/>
    </location>
</feature>
<dbReference type="EMBL" id="JAXCGZ010022711">
    <property type="protein sequence ID" value="KAK7026479.1"/>
    <property type="molecule type" value="Genomic_DNA"/>
</dbReference>
<comment type="caution">
    <text evidence="2">The sequence shown here is derived from an EMBL/GenBank/DDBJ whole genome shotgun (WGS) entry which is preliminary data.</text>
</comment>
<gene>
    <name evidence="2" type="ORF">SK128_006785</name>
</gene>
<keyword evidence="3" id="KW-1185">Reference proteome</keyword>
<feature type="signal peptide" evidence="1">
    <location>
        <begin position="1"/>
        <end position="31"/>
    </location>
</feature>